<dbReference type="Proteomes" id="UP001318682">
    <property type="component" value="Chromosome"/>
</dbReference>
<dbReference type="Gene3D" id="3.30.70.2050">
    <property type="match status" value="1"/>
</dbReference>
<dbReference type="RefSeq" id="WP_187428097.1">
    <property type="nucleotide sequence ID" value="NZ_CP143423.1"/>
</dbReference>
<name>A0ABZ2BP92_9RHOB</name>
<dbReference type="Pfam" id="PF05573">
    <property type="entry name" value="NosL"/>
    <property type="match status" value="1"/>
</dbReference>
<dbReference type="SUPFAM" id="SSF160387">
    <property type="entry name" value="NosL/MerB-like"/>
    <property type="match status" value="1"/>
</dbReference>
<evidence type="ECO:0000313" key="2">
    <source>
        <dbReference type="Proteomes" id="UP001318682"/>
    </source>
</evidence>
<sequence>MRTLILLCALALTACKEDIAEAPDPMPLTAENLAHYCMMNISEHPGPKAQIFLSGLPDPIFFAQVRDAFTYIASAEQDGYITAIYVNDMAIAPWATPGAENWITASDAHYVIGSGKMGGMGAPELVPFSTKASAASFKADYGGQIYRMDDVPQDAFLAPVDITFSGEENG</sequence>
<organism evidence="1 2">
    <name type="scientific">Roseobacter fucihabitans</name>
    <dbReference type="NCBI Taxonomy" id="1537242"/>
    <lineage>
        <taxon>Bacteria</taxon>
        <taxon>Pseudomonadati</taxon>
        <taxon>Pseudomonadota</taxon>
        <taxon>Alphaproteobacteria</taxon>
        <taxon>Rhodobacterales</taxon>
        <taxon>Roseobacteraceae</taxon>
        <taxon>Roseobacter</taxon>
    </lineage>
</organism>
<dbReference type="PROSITE" id="PS51257">
    <property type="entry name" value="PROKAR_LIPOPROTEIN"/>
    <property type="match status" value="1"/>
</dbReference>
<gene>
    <name evidence="1" type="primary">nosL</name>
    <name evidence="1" type="ORF">ROLI_002210</name>
</gene>
<dbReference type="PANTHER" id="PTHR41247:SF1">
    <property type="entry name" value="HTH-TYPE TRANSCRIPTIONAL REPRESSOR YCNK"/>
    <property type="match status" value="1"/>
</dbReference>
<keyword evidence="2" id="KW-1185">Reference proteome</keyword>
<dbReference type="Gene3D" id="3.30.70.2060">
    <property type="match status" value="1"/>
</dbReference>
<dbReference type="PANTHER" id="PTHR41247">
    <property type="entry name" value="HTH-TYPE TRANSCRIPTIONAL REPRESSOR YCNK"/>
    <property type="match status" value="1"/>
</dbReference>
<dbReference type="EMBL" id="CP143423">
    <property type="protein sequence ID" value="WVX47156.1"/>
    <property type="molecule type" value="Genomic_DNA"/>
</dbReference>
<protein>
    <submittedName>
        <fullName evidence="1">Copper-binding lipoprotein NosL</fullName>
    </submittedName>
</protein>
<proteinExistence type="predicted"/>
<accession>A0ABZ2BP92</accession>
<dbReference type="InterPro" id="IPR008719">
    <property type="entry name" value="N2O_reductase_NosL"/>
</dbReference>
<keyword evidence="1" id="KW-0449">Lipoprotein</keyword>
<evidence type="ECO:0000313" key="1">
    <source>
        <dbReference type="EMBL" id="WVX47156.1"/>
    </source>
</evidence>
<reference evidence="2" key="1">
    <citation type="submission" date="2024-01" db="EMBL/GenBank/DDBJ databases">
        <title>Roseobacter fucihabitans sp. nov., isolated from the brown alga Fucus spiralis.</title>
        <authorList>
            <person name="Hahnke S."/>
            <person name="Berger M."/>
            <person name="Schlingloff A."/>
            <person name="Athale I."/>
            <person name="Neumann-Schaal M."/>
            <person name="Adenaya A."/>
            <person name="Poehlein A."/>
            <person name="Daniel R."/>
            <person name="Pertersen J."/>
            <person name="Brinkhoff T."/>
        </authorList>
    </citation>
    <scope>NUCLEOTIDE SEQUENCE [LARGE SCALE GENOMIC DNA]</scope>
    <source>
        <strain evidence="2">B14</strain>
    </source>
</reference>